<dbReference type="InterPro" id="IPR029006">
    <property type="entry name" value="ADF-H/Gelsolin-like_dom_sf"/>
</dbReference>
<dbReference type="SUPFAM" id="SSF55753">
    <property type="entry name" value="Actin depolymerizing proteins"/>
    <property type="match status" value="1"/>
</dbReference>
<reference evidence="2" key="1">
    <citation type="submission" date="2021-03" db="EMBL/GenBank/DDBJ databases">
        <title>Evolutionary innovations through gain and loss of genes in the ectomycorrhizal Boletales.</title>
        <authorList>
            <person name="Wu G."/>
            <person name="Miyauchi S."/>
            <person name="Morin E."/>
            <person name="Yang Z.-L."/>
            <person name="Xu J."/>
            <person name="Martin F.M."/>
        </authorList>
    </citation>
    <scope>NUCLEOTIDE SEQUENCE</scope>
    <source>
        <strain evidence="2">BR01</strain>
    </source>
</reference>
<evidence type="ECO:0000259" key="1">
    <source>
        <dbReference type="PROSITE" id="PS51263"/>
    </source>
</evidence>
<dbReference type="Pfam" id="PF00241">
    <property type="entry name" value="Cofilin_ADF"/>
    <property type="match status" value="1"/>
</dbReference>
<accession>A0A8I3ACR4</accession>
<organism evidence="2 3">
    <name type="scientific">Boletus reticuloceps</name>
    <dbReference type="NCBI Taxonomy" id="495285"/>
    <lineage>
        <taxon>Eukaryota</taxon>
        <taxon>Fungi</taxon>
        <taxon>Dikarya</taxon>
        <taxon>Basidiomycota</taxon>
        <taxon>Agaricomycotina</taxon>
        <taxon>Agaricomycetes</taxon>
        <taxon>Agaricomycetidae</taxon>
        <taxon>Boletales</taxon>
        <taxon>Boletineae</taxon>
        <taxon>Boletaceae</taxon>
        <taxon>Boletoideae</taxon>
        <taxon>Boletus</taxon>
    </lineage>
</organism>
<proteinExistence type="predicted"/>
<protein>
    <recommendedName>
        <fullName evidence="1">ADF-H domain-containing protein</fullName>
    </recommendedName>
</protein>
<name>A0A8I3ACR4_9AGAM</name>
<dbReference type="AlphaFoldDB" id="A0A8I3ACR4"/>
<dbReference type="PROSITE" id="PS51263">
    <property type="entry name" value="ADF_H"/>
    <property type="match status" value="1"/>
</dbReference>
<comment type="caution">
    <text evidence="2">The sequence shown here is derived from an EMBL/GenBank/DDBJ whole genome shotgun (WGS) entry which is preliminary data.</text>
</comment>
<keyword evidence="3" id="KW-1185">Reference proteome</keyword>
<sequence length="70" mass="8328">MATFIRSPDDAKIKNKMLFASSHDALNQRLDGIAFNLRKFMRQTQAQRSATHPVRRLFLFRRRRCCLVYL</sequence>
<feature type="domain" description="ADF-H" evidence="1">
    <location>
        <begin position="1"/>
        <end position="55"/>
    </location>
</feature>
<dbReference type="EMBL" id="JAGFBS010000008">
    <property type="protein sequence ID" value="KAG6377751.1"/>
    <property type="molecule type" value="Genomic_DNA"/>
</dbReference>
<dbReference type="InterPro" id="IPR002108">
    <property type="entry name" value="ADF-H"/>
</dbReference>
<dbReference type="Proteomes" id="UP000683000">
    <property type="component" value="Unassembled WGS sequence"/>
</dbReference>
<evidence type="ECO:0000313" key="3">
    <source>
        <dbReference type="Proteomes" id="UP000683000"/>
    </source>
</evidence>
<dbReference type="GO" id="GO:0003779">
    <property type="term" value="F:actin binding"/>
    <property type="evidence" value="ECO:0007669"/>
    <property type="project" value="InterPro"/>
</dbReference>
<dbReference type="OrthoDB" id="10249245at2759"/>
<gene>
    <name evidence="2" type="ORF">JVT61DRAFT_14524</name>
</gene>
<dbReference type="Gene3D" id="3.40.20.10">
    <property type="entry name" value="Severin"/>
    <property type="match status" value="1"/>
</dbReference>
<evidence type="ECO:0000313" key="2">
    <source>
        <dbReference type="EMBL" id="KAG6377751.1"/>
    </source>
</evidence>